<accession>A0A1I1A1Z6</accession>
<dbReference type="AlphaFoldDB" id="A0A1I1A1Z6"/>
<evidence type="ECO:0000313" key="2">
    <source>
        <dbReference type="Proteomes" id="UP000198619"/>
    </source>
</evidence>
<keyword evidence="2" id="KW-1185">Reference proteome</keyword>
<reference evidence="1 2" key="1">
    <citation type="submission" date="2016-10" db="EMBL/GenBank/DDBJ databases">
        <authorList>
            <person name="de Groot N.N."/>
        </authorList>
    </citation>
    <scope>NUCLEOTIDE SEQUENCE [LARGE SCALE GENOMIC DNA]</scope>
    <source>
        <strain evidence="1 2">DSM 12271</strain>
    </source>
</reference>
<sequence length="196" mass="23485">MTRRQGFCLKWSPNLEKILRESEVLGHGNNGIVYLLPNGKVMKIFGKKSVCDDEHYILKKVNKKSSHFPKVYERGDNYMIRDYVGGYRLDKYLRKHNLNKILCLNLIELIKEFEKLGFTKLDTRCKDLYVQDDFTLMIIDPKQCYTKQVLTPEHLMKGLEKRNQLDLFLDCLKEYDCKLYNKWYKSYMNYLLRSIE</sequence>
<dbReference type="RefSeq" id="WP_090042423.1">
    <property type="nucleotide sequence ID" value="NZ_FOKI01000028.1"/>
</dbReference>
<proteinExistence type="predicted"/>
<name>A0A1I1A1Z6_9CLOT</name>
<dbReference type="SUPFAM" id="SSF56112">
    <property type="entry name" value="Protein kinase-like (PK-like)"/>
    <property type="match status" value="1"/>
</dbReference>
<organism evidence="1 2">
    <name type="scientific">Clostridium frigidicarnis</name>
    <dbReference type="NCBI Taxonomy" id="84698"/>
    <lineage>
        <taxon>Bacteria</taxon>
        <taxon>Bacillati</taxon>
        <taxon>Bacillota</taxon>
        <taxon>Clostridia</taxon>
        <taxon>Eubacteriales</taxon>
        <taxon>Clostridiaceae</taxon>
        <taxon>Clostridium</taxon>
    </lineage>
</organism>
<dbReference type="OrthoDB" id="1916806at2"/>
<evidence type="ECO:0008006" key="3">
    <source>
        <dbReference type="Google" id="ProtNLM"/>
    </source>
</evidence>
<evidence type="ECO:0000313" key="1">
    <source>
        <dbReference type="EMBL" id="SFB31532.1"/>
    </source>
</evidence>
<dbReference type="EMBL" id="FOKI01000028">
    <property type="protein sequence ID" value="SFB31532.1"/>
    <property type="molecule type" value="Genomic_DNA"/>
</dbReference>
<dbReference type="InterPro" id="IPR011009">
    <property type="entry name" value="Kinase-like_dom_sf"/>
</dbReference>
<dbReference type="Proteomes" id="UP000198619">
    <property type="component" value="Unassembled WGS sequence"/>
</dbReference>
<dbReference type="STRING" id="84698.SAMN04488528_102836"/>
<gene>
    <name evidence="1" type="ORF">SAMN04488528_102836</name>
</gene>
<protein>
    <recommendedName>
        <fullName evidence="3">Protein kinase</fullName>
    </recommendedName>
</protein>